<accession>A0A8H3UCL9</accession>
<proteinExistence type="predicted"/>
<reference evidence="1 2" key="1">
    <citation type="submission" date="2018-12" db="EMBL/GenBank/DDBJ databases">
        <title>Venturia inaequalis Genome Resource.</title>
        <authorList>
            <person name="Lichtner F.J."/>
        </authorList>
    </citation>
    <scope>NUCLEOTIDE SEQUENCE [LARGE SCALE GENOMIC DNA]</scope>
    <source>
        <strain evidence="1 2">120213</strain>
    </source>
</reference>
<evidence type="ECO:0000313" key="1">
    <source>
        <dbReference type="EMBL" id="KAE9968056.1"/>
    </source>
</evidence>
<evidence type="ECO:0000313" key="2">
    <source>
        <dbReference type="Proteomes" id="UP000447873"/>
    </source>
</evidence>
<name>A0A8H3UCL9_VENIN</name>
<gene>
    <name evidence="1" type="ORF">EG328_007809</name>
</gene>
<dbReference type="EMBL" id="WNWS01000424">
    <property type="protein sequence ID" value="KAE9968056.1"/>
    <property type="molecule type" value="Genomic_DNA"/>
</dbReference>
<organism evidence="1 2">
    <name type="scientific">Venturia inaequalis</name>
    <name type="common">Apple scab fungus</name>
    <dbReference type="NCBI Taxonomy" id="5025"/>
    <lineage>
        <taxon>Eukaryota</taxon>
        <taxon>Fungi</taxon>
        <taxon>Dikarya</taxon>
        <taxon>Ascomycota</taxon>
        <taxon>Pezizomycotina</taxon>
        <taxon>Dothideomycetes</taxon>
        <taxon>Pleosporomycetidae</taxon>
        <taxon>Venturiales</taxon>
        <taxon>Venturiaceae</taxon>
        <taxon>Venturia</taxon>
    </lineage>
</organism>
<protein>
    <submittedName>
        <fullName evidence="1">Uncharacterized protein</fullName>
    </submittedName>
</protein>
<dbReference type="Proteomes" id="UP000447873">
    <property type="component" value="Unassembled WGS sequence"/>
</dbReference>
<dbReference type="AlphaFoldDB" id="A0A8H3UCL9"/>
<comment type="caution">
    <text evidence="1">The sequence shown here is derived from an EMBL/GenBank/DDBJ whole genome shotgun (WGS) entry which is preliminary data.</text>
</comment>
<sequence>MASRCRLPSIALCFLVICFALFLHFSILYRARYFHKRVGVISASSSSSNVSENPFRYDSTSRRRLSSKLFTKRAYTPASDEEWTKAIHDGCQYLRLMRADSQTNAEIFSSSSIPKINKIPAQSPWSNPGDIEKWGWTITQDESKWIWSGFDWEDVRAPLETLGLSTEIKDWDFVQTQHTKAWEVDGVHGPAIDQEYAFPGAKYQNFWLGRDQDASKYTLVLMGMFSPAGMVNEKTPPPDPKPNLPQLAAWSDMVYLQWYWTLSSLWKKPGINLDGSSKIPCPKQIITTSVITDSTRRILDRVRKNLREEPEGVAWPGDSFHPDSQAGRAILGSVHGRSLAWFLIQHKQQFGNKVFTSIHLFRKNEWRKTDKYQPLDYELYFEIGDVDEQDAPGGAEIW</sequence>